<dbReference type="PANTHER" id="PTHR46289:SF14">
    <property type="entry name" value="DUF4371 DOMAIN-CONTAINING PROTEIN"/>
    <property type="match status" value="1"/>
</dbReference>
<feature type="domain" description="HAT C-terminal dimerisation" evidence="1">
    <location>
        <begin position="132"/>
        <end position="180"/>
    </location>
</feature>
<protein>
    <recommendedName>
        <fullName evidence="1">HAT C-terminal dimerisation domain-containing protein</fullName>
    </recommendedName>
</protein>
<evidence type="ECO:0000313" key="3">
    <source>
        <dbReference type="Proteomes" id="UP001159363"/>
    </source>
</evidence>
<organism evidence="2 3">
    <name type="scientific">Dryococelus australis</name>
    <dbReference type="NCBI Taxonomy" id="614101"/>
    <lineage>
        <taxon>Eukaryota</taxon>
        <taxon>Metazoa</taxon>
        <taxon>Ecdysozoa</taxon>
        <taxon>Arthropoda</taxon>
        <taxon>Hexapoda</taxon>
        <taxon>Insecta</taxon>
        <taxon>Pterygota</taxon>
        <taxon>Neoptera</taxon>
        <taxon>Polyneoptera</taxon>
        <taxon>Phasmatodea</taxon>
        <taxon>Verophasmatodea</taxon>
        <taxon>Anareolatae</taxon>
        <taxon>Phasmatidae</taxon>
        <taxon>Eurycanthinae</taxon>
        <taxon>Dryococelus</taxon>
    </lineage>
</organism>
<keyword evidence="3" id="KW-1185">Reference proteome</keyword>
<name>A0ABQ9GQM8_9NEOP</name>
<sequence>MQATENAVLAVKDILNSEAEFKKVFDRVSHKWEITVKMPRTSRQKNRDNTPDTNPEEYYRRTLFIPFCDHFINHLEESQEISHFLQLSEFYRNDLQVKNEGVLTAELRLWYIKFNKKSSDVPRSAIGLLNDCNKDIYPSVNIALKIFATLPVSTATPERSFSTLWRLKTYLRSTERLADLAAVNIHKQINLSSEEVTDMLQKTGRRRLEFVL</sequence>
<proteinExistence type="predicted"/>
<dbReference type="Pfam" id="PF05699">
    <property type="entry name" value="Dimer_Tnp_hAT"/>
    <property type="match status" value="1"/>
</dbReference>
<evidence type="ECO:0000313" key="2">
    <source>
        <dbReference type="EMBL" id="KAJ8874351.1"/>
    </source>
</evidence>
<accession>A0ABQ9GQM8</accession>
<dbReference type="Proteomes" id="UP001159363">
    <property type="component" value="Chromosome 9"/>
</dbReference>
<dbReference type="InterPro" id="IPR008906">
    <property type="entry name" value="HATC_C_dom"/>
</dbReference>
<dbReference type="EMBL" id="JARBHB010000010">
    <property type="protein sequence ID" value="KAJ8874351.1"/>
    <property type="molecule type" value="Genomic_DNA"/>
</dbReference>
<evidence type="ECO:0000259" key="1">
    <source>
        <dbReference type="Pfam" id="PF05699"/>
    </source>
</evidence>
<dbReference type="PANTHER" id="PTHR46289">
    <property type="entry name" value="52 KDA REPRESSOR OF THE INHIBITOR OF THE PROTEIN KINASE-LIKE PROTEIN-RELATED"/>
    <property type="match status" value="1"/>
</dbReference>
<reference evidence="2 3" key="1">
    <citation type="submission" date="2023-02" db="EMBL/GenBank/DDBJ databases">
        <title>LHISI_Scaffold_Assembly.</title>
        <authorList>
            <person name="Stuart O.P."/>
            <person name="Cleave R."/>
            <person name="Magrath M.J.L."/>
            <person name="Mikheyev A.S."/>
        </authorList>
    </citation>
    <scope>NUCLEOTIDE SEQUENCE [LARGE SCALE GENOMIC DNA]</scope>
    <source>
        <strain evidence="2">Daus_M_001</strain>
        <tissue evidence="2">Leg muscle</tissue>
    </source>
</reference>
<dbReference type="InterPro" id="IPR052958">
    <property type="entry name" value="IFN-induced_PKR_regulator"/>
</dbReference>
<gene>
    <name evidence="2" type="ORF">PR048_025199</name>
</gene>
<comment type="caution">
    <text evidence="2">The sequence shown here is derived from an EMBL/GenBank/DDBJ whole genome shotgun (WGS) entry which is preliminary data.</text>
</comment>